<evidence type="ECO:0000313" key="8">
    <source>
        <dbReference type="Proteomes" id="UP000050761"/>
    </source>
</evidence>
<keyword evidence="8" id="KW-1185">Reference proteome</keyword>
<name>A0A183FAS9_HELPZ</name>
<feature type="compositionally biased region" description="Low complexity" evidence="5">
    <location>
        <begin position="119"/>
        <end position="150"/>
    </location>
</feature>
<dbReference type="CDD" id="cd18808">
    <property type="entry name" value="SF1_C_Upf1"/>
    <property type="match status" value="1"/>
</dbReference>
<dbReference type="PANTHER" id="PTHR43788:SF16">
    <property type="entry name" value="HELICASE WITH ZINC FINGER 2"/>
    <property type="match status" value="1"/>
</dbReference>
<dbReference type="EMBL" id="UZAH01007583">
    <property type="protein sequence ID" value="VDO32947.1"/>
    <property type="molecule type" value="Genomic_DNA"/>
</dbReference>
<evidence type="ECO:0000256" key="2">
    <source>
        <dbReference type="ARBA" id="ARBA00022801"/>
    </source>
</evidence>
<keyword evidence="3" id="KW-0347">Helicase</keyword>
<dbReference type="Proteomes" id="UP000050761">
    <property type="component" value="Unassembled WGS sequence"/>
</dbReference>
<organism evidence="8 9">
    <name type="scientific">Heligmosomoides polygyrus</name>
    <name type="common">Parasitic roundworm</name>
    <dbReference type="NCBI Taxonomy" id="6339"/>
    <lineage>
        <taxon>Eukaryota</taxon>
        <taxon>Metazoa</taxon>
        <taxon>Ecdysozoa</taxon>
        <taxon>Nematoda</taxon>
        <taxon>Chromadorea</taxon>
        <taxon>Rhabditida</taxon>
        <taxon>Rhabditina</taxon>
        <taxon>Rhabditomorpha</taxon>
        <taxon>Strongyloidea</taxon>
        <taxon>Heligmosomidae</taxon>
        <taxon>Heligmosomoides</taxon>
    </lineage>
</organism>
<dbReference type="Gene3D" id="3.40.50.300">
    <property type="entry name" value="P-loop containing nucleotide triphosphate hydrolases"/>
    <property type="match status" value="2"/>
</dbReference>
<feature type="domain" description="DNA2/NAM7 helicase-like C-terminal" evidence="6">
    <location>
        <begin position="264"/>
        <end position="432"/>
    </location>
</feature>
<feature type="compositionally biased region" description="Low complexity" evidence="5">
    <location>
        <begin position="97"/>
        <end position="109"/>
    </location>
</feature>
<sequence length="551" mass="59851">MFQIDVARTPVMSDGSSPCNAHTTSPPAHQHNSGHMEDADGSERGSSILSEPLEVPLDVDMASPRILDSPFVKSTSEGSEDAQASLHGANSAQPTYTSSHSANSTQSSNPLQINPGKPSSSTSTTSSQSSTSSTSSSVSGSSHPSGTSSSDYEPPQKQPVTTLTVLSRHLCDKTPQNFSHRRMSAHPWAGFVNISRALPPLRAECVTSDLPLEFYRHISESGYMSSKFVRSLFPHNFRQLAPHIRCPRTASPVQYGARGVIDLLVSKEVVPVASLGTTYRAHPQLNTLPSSLFYADKLVSGTSACIRRLFLDNVRCSNQNIPFLFVNVSGTSIKSVGGSHSNTEELNTCSTIIKGLLRKGIPSSSLAIITFYKDQFRRLEQFTHDVDVDLHTVDSVQGREKDFVLLLITRTGIEASSGAFLDDALRMNVALTPHPQLNTLPSSLFYAYTLVSGTSACNRRLFLDNVRCSNQNIPFLFVNVSGTSIKSVGGSHSNTEELNTCSTIIKGLLRKGIPSSSLAIITFYKDQFRRLEQFTHDVDVDLHTVDSVQGR</sequence>
<dbReference type="GO" id="GO:0005524">
    <property type="term" value="F:ATP binding"/>
    <property type="evidence" value="ECO:0007669"/>
    <property type="project" value="UniProtKB-KW"/>
</dbReference>
<keyword evidence="4" id="KW-0067">ATP-binding</keyword>
<feature type="domain" description="DNA2/NAM7 helicase-like C-terminal" evidence="6">
    <location>
        <begin position="434"/>
        <end position="551"/>
    </location>
</feature>
<evidence type="ECO:0000256" key="1">
    <source>
        <dbReference type="ARBA" id="ARBA00022741"/>
    </source>
</evidence>
<reference evidence="9" key="2">
    <citation type="submission" date="2019-09" db="UniProtKB">
        <authorList>
            <consortium name="WormBaseParasite"/>
        </authorList>
    </citation>
    <scope>IDENTIFICATION</scope>
</reference>
<evidence type="ECO:0000256" key="4">
    <source>
        <dbReference type="ARBA" id="ARBA00022840"/>
    </source>
</evidence>
<dbReference type="SUPFAM" id="SSF52540">
    <property type="entry name" value="P-loop containing nucleoside triphosphate hydrolases"/>
    <property type="match status" value="1"/>
</dbReference>
<accession>A0A3P7VD50</accession>
<dbReference type="InterPro" id="IPR041679">
    <property type="entry name" value="DNA2/NAM7-like_C"/>
</dbReference>
<proteinExistence type="predicted"/>
<evidence type="ECO:0000259" key="6">
    <source>
        <dbReference type="Pfam" id="PF13087"/>
    </source>
</evidence>
<feature type="compositionally biased region" description="Polar residues" evidence="5">
    <location>
        <begin position="14"/>
        <end position="33"/>
    </location>
</feature>
<evidence type="ECO:0000256" key="3">
    <source>
        <dbReference type="ARBA" id="ARBA00022806"/>
    </source>
</evidence>
<feature type="compositionally biased region" description="Basic and acidic residues" evidence="5">
    <location>
        <begin position="34"/>
        <end position="43"/>
    </location>
</feature>
<dbReference type="Pfam" id="PF13087">
    <property type="entry name" value="AAA_12"/>
    <property type="match status" value="2"/>
</dbReference>
<gene>
    <name evidence="7" type="ORF">HPBE_LOCUS3272</name>
</gene>
<keyword evidence="2" id="KW-0378">Hydrolase</keyword>
<dbReference type="AlphaFoldDB" id="A0A183FAS9"/>
<dbReference type="OrthoDB" id="6513042at2759"/>
<dbReference type="WBParaSite" id="HPBE_0000327101-mRNA-1">
    <property type="protein sequence ID" value="HPBE_0000327101-mRNA-1"/>
    <property type="gene ID" value="HPBE_0000327101"/>
</dbReference>
<dbReference type="PANTHER" id="PTHR43788">
    <property type="entry name" value="DNA2/NAM7 HELICASE FAMILY MEMBER"/>
    <property type="match status" value="1"/>
</dbReference>
<dbReference type="InterPro" id="IPR047187">
    <property type="entry name" value="SF1_C_Upf1"/>
</dbReference>
<reference evidence="7 8" key="1">
    <citation type="submission" date="2018-11" db="EMBL/GenBank/DDBJ databases">
        <authorList>
            <consortium name="Pathogen Informatics"/>
        </authorList>
    </citation>
    <scope>NUCLEOTIDE SEQUENCE [LARGE SCALE GENOMIC DNA]</scope>
</reference>
<dbReference type="InterPro" id="IPR027417">
    <property type="entry name" value="P-loop_NTPase"/>
</dbReference>
<dbReference type="GO" id="GO:0043139">
    <property type="term" value="F:5'-3' DNA helicase activity"/>
    <property type="evidence" value="ECO:0007669"/>
    <property type="project" value="TreeGrafter"/>
</dbReference>
<accession>A0A183FAS9</accession>
<dbReference type="GO" id="GO:0016787">
    <property type="term" value="F:hydrolase activity"/>
    <property type="evidence" value="ECO:0007669"/>
    <property type="project" value="UniProtKB-KW"/>
</dbReference>
<dbReference type="InterPro" id="IPR050534">
    <property type="entry name" value="Coronavir_polyprotein_1ab"/>
</dbReference>
<keyword evidence="1" id="KW-0547">Nucleotide-binding</keyword>
<evidence type="ECO:0000313" key="7">
    <source>
        <dbReference type="EMBL" id="VDO32947.1"/>
    </source>
</evidence>
<evidence type="ECO:0000256" key="5">
    <source>
        <dbReference type="SAM" id="MobiDB-lite"/>
    </source>
</evidence>
<feature type="region of interest" description="Disordered" evidence="5">
    <location>
        <begin position="1"/>
        <end position="160"/>
    </location>
</feature>
<evidence type="ECO:0000313" key="9">
    <source>
        <dbReference type="WBParaSite" id="HPBE_0000327101-mRNA-1"/>
    </source>
</evidence>
<protein>
    <submittedName>
        <fullName evidence="9">AAA_12 domain-containing protein</fullName>
    </submittedName>
</protein>